<evidence type="ECO:0000256" key="2">
    <source>
        <dbReference type="ARBA" id="ARBA00023015"/>
    </source>
</evidence>
<keyword evidence="3" id="KW-0731">Sigma factor</keyword>
<keyword evidence="4" id="KW-0804">Transcription</keyword>
<gene>
    <name evidence="5" type="ORF">B0I21_102262</name>
</gene>
<dbReference type="InterPro" id="IPR013324">
    <property type="entry name" value="RNA_pol_sigma_r3/r4-like"/>
</dbReference>
<dbReference type="GO" id="GO:0006352">
    <property type="term" value="P:DNA-templated transcription initiation"/>
    <property type="evidence" value="ECO:0007669"/>
    <property type="project" value="InterPro"/>
</dbReference>
<comment type="caution">
    <text evidence="5">The sequence shown here is derived from an EMBL/GenBank/DDBJ whole genome shotgun (WGS) entry which is preliminary data.</text>
</comment>
<sequence>MINKVHQRQIITAHFNMLREGEEKGLRFFYNQFFPALMKRTASSIHDECAAASIVQEAFLRLWIFRKKLDQIDDTLPFLHKQVSEAIKSFYRKTQNRFHRSLLRLDDLENYNDFMHSDEQDEDNIIDSSCIEQSQSDNMEKVQALLPHLPKEQQLIIGFCLKYNFNYERIAYYLGGISDYEVCLKVERSIALLKTILLSDSKIAAISHTQHIAIQGQFDHTQAEIFRMRYELQLSFEEIATALKLEPTVIKRLFVHAYAQIKKSKQTA</sequence>
<dbReference type="GO" id="GO:0016987">
    <property type="term" value="F:sigma factor activity"/>
    <property type="evidence" value="ECO:0007669"/>
    <property type="project" value="UniProtKB-KW"/>
</dbReference>
<reference evidence="5 6" key="1">
    <citation type="submission" date="2019-03" db="EMBL/GenBank/DDBJ databases">
        <title>Genomic Encyclopedia of Type Strains, Phase III (KMG-III): the genomes of soil and plant-associated and newly described type strains.</title>
        <authorList>
            <person name="Whitman W."/>
        </authorList>
    </citation>
    <scope>NUCLEOTIDE SEQUENCE [LARGE SCALE GENOMIC DNA]</scope>
    <source>
        <strain evidence="5 6">CGMCC 1.12801</strain>
    </source>
</reference>
<dbReference type="OrthoDB" id="759001at2"/>
<dbReference type="SUPFAM" id="SSF88946">
    <property type="entry name" value="Sigma2 domain of RNA polymerase sigma factors"/>
    <property type="match status" value="1"/>
</dbReference>
<dbReference type="AlphaFoldDB" id="A0A4R7D7T0"/>
<dbReference type="SUPFAM" id="SSF88659">
    <property type="entry name" value="Sigma3 and sigma4 domains of RNA polymerase sigma factors"/>
    <property type="match status" value="1"/>
</dbReference>
<dbReference type="Gene3D" id="1.10.1740.10">
    <property type="match status" value="1"/>
</dbReference>
<keyword evidence="2" id="KW-0805">Transcription regulation</keyword>
<evidence type="ECO:0000313" key="6">
    <source>
        <dbReference type="Proteomes" id="UP000294752"/>
    </source>
</evidence>
<evidence type="ECO:0000256" key="1">
    <source>
        <dbReference type="ARBA" id="ARBA00010641"/>
    </source>
</evidence>
<comment type="similarity">
    <text evidence="1">Belongs to the sigma-70 factor family. ECF subfamily.</text>
</comment>
<name>A0A4R7D7T0_9SPHI</name>
<dbReference type="PANTHER" id="PTHR43133:SF46">
    <property type="entry name" value="RNA POLYMERASE SIGMA-70 FACTOR ECF SUBFAMILY"/>
    <property type="match status" value="1"/>
</dbReference>
<dbReference type="Proteomes" id="UP000294752">
    <property type="component" value="Unassembled WGS sequence"/>
</dbReference>
<dbReference type="RefSeq" id="WP_133639233.1">
    <property type="nucleotide sequence ID" value="NZ_SNZV01000002.1"/>
</dbReference>
<dbReference type="InterPro" id="IPR013325">
    <property type="entry name" value="RNA_pol_sigma_r2"/>
</dbReference>
<dbReference type="InterPro" id="IPR039425">
    <property type="entry name" value="RNA_pol_sigma-70-like"/>
</dbReference>
<dbReference type="PANTHER" id="PTHR43133">
    <property type="entry name" value="RNA POLYMERASE ECF-TYPE SIGMA FACTO"/>
    <property type="match status" value="1"/>
</dbReference>
<organism evidence="5 6">
    <name type="scientific">Sphingobacterium paludis</name>
    <dbReference type="NCBI Taxonomy" id="1476465"/>
    <lineage>
        <taxon>Bacteria</taxon>
        <taxon>Pseudomonadati</taxon>
        <taxon>Bacteroidota</taxon>
        <taxon>Sphingobacteriia</taxon>
        <taxon>Sphingobacteriales</taxon>
        <taxon>Sphingobacteriaceae</taxon>
        <taxon>Sphingobacterium</taxon>
    </lineage>
</organism>
<evidence type="ECO:0000313" key="5">
    <source>
        <dbReference type="EMBL" id="TDS15945.1"/>
    </source>
</evidence>
<evidence type="ECO:0000256" key="3">
    <source>
        <dbReference type="ARBA" id="ARBA00023082"/>
    </source>
</evidence>
<evidence type="ECO:0000256" key="4">
    <source>
        <dbReference type="ARBA" id="ARBA00023163"/>
    </source>
</evidence>
<dbReference type="EMBL" id="SNZV01000002">
    <property type="protein sequence ID" value="TDS15945.1"/>
    <property type="molecule type" value="Genomic_DNA"/>
</dbReference>
<proteinExistence type="inferred from homology"/>
<protein>
    <submittedName>
        <fullName evidence="5">RNA polymerase sigma factor (Sigma-70 family)</fullName>
    </submittedName>
</protein>
<accession>A0A4R7D7T0</accession>
<keyword evidence="6" id="KW-1185">Reference proteome</keyword>